<gene>
    <name evidence="2" type="ORF">ECRASSUSDP1_LOCUS7089</name>
</gene>
<evidence type="ECO:0000313" key="3">
    <source>
        <dbReference type="Proteomes" id="UP001295684"/>
    </source>
</evidence>
<organism evidence="2 3">
    <name type="scientific">Euplotes crassus</name>
    <dbReference type="NCBI Taxonomy" id="5936"/>
    <lineage>
        <taxon>Eukaryota</taxon>
        <taxon>Sar</taxon>
        <taxon>Alveolata</taxon>
        <taxon>Ciliophora</taxon>
        <taxon>Intramacronucleata</taxon>
        <taxon>Spirotrichea</taxon>
        <taxon>Hypotrichia</taxon>
        <taxon>Euplotida</taxon>
        <taxon>Euplotidae</taxon>
        <taxon>Moneuplotes</taxon>
    </lineage>
</organism>
<evidence type="ECO:0000313" key="2">
    <source>
        <dbReference type="EMBL" id="CAI2365804.1"/>
    </source>
</evidence>
<proteinExistence type="predicted"/>
<feature type="region of interest" description="Disordered" evidence="1">
    <location>
        <begin position="1"/>
        <end position="24"/>
    </location>
</feature>
<accession>A0AAD1UI44</accession>
<reference evidence="2" key="1">
    <citation type="submission" date="2023-07" db="EMBL/GenBank/DDBJ databases">
        <authorList>
            <consortium name="AG Swart"/>
            <person name="Singh M."/>
            <person name="Singh A."/>
            <person name="Seah K."/>
            <person name="Emmerich C."/>
        </authorList>
    </citation>
    <scope>NUCLEOTIDE SEQUENCE</scope>
    <source>
        <strain evidence="2">DP1</strain>
    </source>
</reference>
<keyword evidence="3" id="KW-1185">Reference proteome</keyword>
<protein>
    <submittedName>
        <fullName evidence="2">Uncharacterized protein</fullName>
    </submittedName>
</protein>
<dbReference type="EMBL" id="CAMPGE010006893">
    <property type="protein sequence ID" value="CAI2365804.1"/>
    <property type="molecule type" value="Genomic_DNA"/>
</dbReference>
<evidence type="ECO:0000256" key="1">
    <source>
        <dbReference type="SAM" id="MobiDB-lite"/>
    </source>
</evidence>
<sequence>MLIKKCKKSARGEKESKPPNKLPMKVSRNAITNTEDYSPKEEVVYAPIKQKELFMNGSKLQINLQDGGTRRTFDDNDNHYSSMHREHHDSSFNSFRYFKNSNNTTPKEKYGKIRGNICLKTEGIAKRNSDRKNFWKDWKLEKYTDERLQKQSKKLMTNTRFFKWKKDFERRLNTRSSSKNKLIDYKMSDLNKILTAKMKTKKSKKSLRLFNRIHNSVDEGKDKSNVKFREVIKGADTFSIGNNWVRNNPKQIKFKKNIPTITQKLKALPKKEIFEGHKEIFRSLDINSTTDDEEMKYRNLANENVTPKVRFCKRQKIFDQAYLNQEQWKTNLSHKLHWFNKIGNTSIIKSRRNVKIPDCI</sequence>
<name>A0AAD1UI44_EUPCR</name>
<dbReference type="Proteomes" id="UP001295684">
    <property type="component" value="Unassembled WGS sequence"/>
</dbReference>
<dbReference type="AlphaFoldDB" id="A0AAD1UI44"/>
<comment type="caution">
    <text evidence="2">The sequence shown here is derived from an EMBL/GenBank/DDBJ whole genome shotgun (WGS) entry which is preliminary data.</text>
</comment>